<dbReference type="InterPro" id="IPR019587">
    <property type="entry name" value="Polyketide_cyclase/dehydratase"/>
</dbReference>
<gene>
    <name evidence="1" type="ORF">RM530_02330</name>
</gene>
<name>A0ABU2WEB0_9GAMM</name>
<dbReference type="Gene3D" id="3.30.530.20">
    <property type="match status" value="1"/>
</dbReference>
<dbReference type="Proteomes" id="UP001254608">
    <property type="component" value="Unassembled WGS sequence"/>
</dbReference>
<dbReference type="EMBL" id="JAVRIC010000002">
    <property type="protein sequence ID" value="MDT0496204.1"/>
    <property type="molecule type" value="Genomic_DNA"/>
</dbReference>
<dbReference type="Pfam" id="PF10604">
    <property type="entry name" value="Polyketide_cyc2"/>
    <property type="match status" value="1"/>
</dbReference>
<dbReference type="SUPFAM" id="SSF55961">
    <property type="entry name" value="Bet v1-like"/>
    <property type="match status" value="1"/>
</dbReference>
<evidence type="ECO:0000313" key="1">
    <source>
        <dbReference type="EMBL" id="MDT0496204.1"/>
    </source>
</evidence>
<dbReference type="InterPro" id="IPR023393">
    <property type="entry name" value="START-like_dom_sf"/>
</dbReference>
<sequence length="135" mass="14787">MQIIENVQLPPEEMFARLADHENLGKALGVPVKRIRDGEGSVNGVGSVRTMAFWPLDFDETITAFDPPRRIEYSVSRGSPLRQHSAVILLSPRGAGTEVSWSVSFASAIPLAGRLLRMVMRLALTHGIRKLAANP</sequence>
<keyword evidence="2" id="KW-1185">Reference proteome</keyword>
<proteinExistence type="predicted"/>
<comment type="caution">
    <text evidence="1">The sequence shown here is derived from an EMBL/GenBank/DDBJ whole genome shotgun (WGS) entry which is preliminary data.</text>
</comment>
<evidence type="ECO:0000313" key="2">
    <source>
        <dbReference type="Proteomes" id="UP001254608"/>
    </source>
</evidence>
<reference evidence="1 2" key="1">
    <citation type="submission" date="2023-09" db="EMBL/GenBank/DDBJ databases">
        <authorList>
            <person name="Rey-Velasco X."/>
        </authorList>
    </citation>
    <scope>NUCLEOTIDE SEQUENCE [LARGE SCALE GENOMIC DNA]</scope>
    <source>
        <strain evidence="1 2">W345</strain>
    </source>
</reference>
<dbReference type="RefSeq" id="WP_311363593.1">
    <property type="nucleotide sequence ID" value="NZ_JAVRIC010000002.1"/>
</dbReference>
<dbReference type="CDD" id="cd07821">
    <property type="entry name" value="PYR_PYL_RCAR_like"/>
    <property type="match status" value="1"/>
</dbReference>
<accession>A0ABU2WEB0</accession>
<organism evidence="1 2">
    <name type="scientific">Banduia mediterranea</name>
    <dbReference type="NCBI Taxonomy" id="3075609"/>
    <lineage>
        <taxon>Bacteria</taxon>
        <taxon>Pseudomonadati</taxon>
        <taxon>Pseudomonadota</taxon>
        <taxon>Gammaproteobacteria</taxon>
        <taxon>Nevskiales</taxon>
        <taxon>Algiphilaceae</taxon>
        <taxon>Banduia</taxon>
    </lineage>
</organism>
<protein>
    <submittedName>
        <fullName evidence="1">SRPBCC family protein</fullName>
    </submittedName>
</protein>